<dbReference type="AlphaFoldDB" id="A0A7W9A3W1"/>
<evidence type="ECO:0000313" key="2">
    <source>
        <dbReference type="EMBL" id="MBB5660843.1"/>
    </source>
</evidence>
<keyword evidence="3" id="KW-1185">Reference proteome</keyword>
<name>A0A7W9A3W1_9CAUL</name>
<protein>
    <recommendedName>
        <fullName evidence="4">Hemolysin</fullName>
    </recommendedName>
</protein>
<comment type="caution">
    <text evidence="2">The sequence shown here is derived from an EMBL/GenBank/DDBJ whole genome shotgun (WGS) entry which is preliminary data.</text>
</comment>
<accession>A0A7W9A3W1</accession>
<dbReference type="Gene3D" id="3.30.10.10">
    <property type="entry name" value="Trypsin Inhibitor V, subunit A"/>
    <property type="match status" value="1"/>
</dbReference>
<gene>
    <name evidence="2" type="ORF">FHS65_001596</name>
</gene>
<dbReference type="EMBL" id="JACIJB010000006">
    <property type="protein sequence ID" value="MBB5660843.1"/>
    <property type="molecule type" value="Genomic_DNA"/>
</dbReference>
<evidence type="ECO:0008006" key="4">
    <source>
        <dbReference type="Google" id="ProtNLM"/>
    </source>
</evidence>
<feature type="signal peptide" evidence="1">
    <location>
        <begin position="1"/>
        <end position="19"/>
    </location>
</feature>
<proteinExistence type="predicted"/>
<keyword evidence="1" id="KW-0732">Signal</keyword>
<dbReference type="Proteomes" id="UP000548978">
    <property type="component" value="Unassembled WGS sequence"/>
</dbReference>
<evidence type="ECO:0000256" key="1">
    <source>
        <dbReference type="SAM" id="SignalP"/>
    </source>
</evidence>
<reference evidence="2 3" key="1">
    <citation type="submission" date="2020-08" db="EMBL/GenBank/DDBJ databases">
        <title>Genomic Encyclopedia of Type Strains, Phase IV (KMG-IV): sequencing the most valuable type-strain genomes for metagenomic binning, comparative biology and taxonomic classification.</title>
        <authorList>
            <person name="Goeker M."/>
        </authorList>
    </citation>
    <scope>NUCLEOTIDE SEQUENCE [LARGE SCALE GENOMIC DNA]</scope>
    <source>
        <strain evidence="2 3">DSM 24448</strain>
    </source>
</reference>
<dbReference type="OrthoDB" id="8724542at2"/>
<feature type="chain" id="PRO_5030786878" description="Hemolysin" evidence="1">
    <location>
        <begin position="20"/>
        <end position="93"/>
    </location>
</feature>
<dbReference type="PROSITE" id="PS51257">
    <property type="entry name" value="PROKAR_LIPOPROTEIN"/>
    <property type="match status" value="1"/>
</dbReference>
<sequence length="93" mass="9557">MLLRNVILSGGLALLAACAANPEMPAPDGMADTCGAAGSQSLIGRNVAAVSFASDANVRVACTTCAVTMDYNPDRMNVFFDQDTGVIERVTCG</sequence>
<dbReference type="RefSeq" id="WP_123286940.1">
    <property type="nucleotide sequence ID" value="NZ_JACIJB010000006.1"/>
</dbReference>
<dbReference type="Pfam" id="PF11720">
    <property type="entry name" value="Inhibitor_I78"/>
    <property type="match status" value="1"/>
</dbReference>
<evidence type="ECO:0000313" key="3">
    <source>
        <dbReference type="Proteomes" id="UP000548978"/>
    </source>
</evidence>
<dbReference type="InterPro" id="IPR021719">
    <property type="entry name" value="Prot_inh_I78"/>
</dbReference>
<organism evidence="2 3">
    <name type="scientific">Brevundimonas halotolerans</name>
    <dbReference type="NCBI Taxonomy" id="69670"/>
    <lineage>
        <taxon>Bacteria</taxon>
        <taxon>Pseudomonadati</taxon>
        <taxon>Pseudomonadota</taxon>
        <taxon>Alphaproteobacteria</taxon>
        <taxon>Caulobacterales</taxon>
        <taxon>Caulobacteraceae</taxon>
        <taxon>Brevundimonas</taxon>
    </lineage>
</organism>